<dbReference type="InterPro" id="IPR029033">
    <property type="entry name" value="His_PPase_superfam"/>
</dbReference>
<dbReference type="Proteomes" id="UP000214646">
    <property type="component" value="Unassembled WGS sequence"/>
</dbReference>
<dbReference type="RefSeq" id="WP_161967528.1">
    <property type="nucleotide sequence ID" value="NZ_NIDE01000006.1"/>
</dbReference>
<name>A0A225DIJ9_9BACT</name>
<dbReference type="AlphaFoldDB" id="A0A225DIJ9"/>
<dbReference type="SMART" id="SM00855">
    <property type="entry name" value="PGAM"/>
    <property type="match status" value="1"/>
</dbReference>
<comment type="caution">
    <text evidence="2">The sequence shown here is derived from an EMBL/GenBank/DDBJ whole genome shotgun (WGS) entry which is preliminary data.</text>
</comment>
<dbReference type="Gene3D" id="3.40.50.1240">
    <property type="entry name" value="Phosphoglycerate mutase-like"/>
    <property type="match status" value="1"/>
</dbReference>
<evidence type="ECO:0000313" key="3">
    <source>
        <dbReference type="Proteomes" id="UP000214646"/>
    </source>
</evidence>
<gene>
    <name evidence="2" type="ORF">FRUB_04634</name>
</gene>
<organism evidence="2 3">
    <name type="scientific">Fimbriiglobus ruber</name>
    <dbReference type="NCBI Taxonomy" id="1908690"/>
    <lineage>
        <taxon>Bacteria</taxon>
        <taxon>Pseudomonadati</taxon>
        <taxon>Planctomycetota</taxon>
        <taxon>Planctomycetia</taxon>
        <taxon>Gemmatales</taxon>
        <taxon>Gemmataceae</taxon>
        <taxon>Fimbriiglobus</taxon>
    </lineage>
</organism>
<dbReference type="Pfam" id="PF00300">
    <property type="entry name" value="His_Phos_1"/>
    <property type="match status" value="1"/>
</dbReference>
<reference evidence="3" key="1">
    <citation type="submission" date="2017-06" db="EMBL/GenBank/DDBJ databases">
        <title>Genome analysis of Fimbriiglobus ruber SP5, the first member of the order Planctomycetales with confirmed chitinolytic capability.</title>
        <authorList>
            <person name="Ravin N.V."/>
            <person name="Rakitin A.L."/>
            <person name="Ivanova A.A."/>
            <person name="Beletsky A.V."/>
            <person name="Kulichevskaya I.S."/>
            <person name="Mardanov A.V."/>
            <person name="Dedysh S.N."/>
        </authorList>
    </citation>
    <scope>NUCLEOTIDE SEQUENCE [LARGE SCALE GENOMIC DNA]</scope>
    <source>
        <strain evidence="3">SP5</strain>
    </source>
</reference>
<evidence type="ECO:0000313" key="2">
    <source>
        <dbReference type="EMBL" id="OWK41271.1"/>
    </source>
</evidence>
<dbReference type="GO" id="GO:0004331">
    <property type="term" value="F:fructose-2,6-bisphosphate 2-phosphatase activity"/>
    <property type="evidence" value="ECO:0007669"/>
    <property type="project" value="TreeGrafter"/>
</dbReference>
<keyword evidence="1" id="KW-0378">Hydrolase</keyword>
<protein>
    <submittedName>
        <fullName evidence="2">Alpha-ribazole-5'-phosphate phosphatase</fullName>
    </submittedName>
</protein>
<dbReference type="InterPro" id="IPR013078">
    <property type="entry name" value="His_Pase_superF_clade-1"/>
</dbReference>
<keyword evidence="3" id="KW-1185">Reference proteome</keyword>
<proteinExistence type="predicted"/>
<dbReference type="PANTHER" id="PTHR46517">
    <property type="entry name" value="FRUCTOSE-2,6-BISPHOSPHATASE TIGAR"/>
    <property type="match status" value="1"/>
</dbReference>
<dbReference type="GO" id="GO:0005829">
    <property type="term" value="C:cytosol"/>
    <property type="evidence" value="ECO:0007669"/>
    <property type="project" value="TreeGrafter"/>
</dbReference>
<dbReference type="GO" id="GO:0043456">
    <property type="term" value="P:regulation of pentose-phosphate shunt"/>
    <property type="evidence" value="ECO:0007669"/>
    <property type="project" value="TreeGrafter"/>
</dbReference>
<evidence type="ECO:0000256" key="1">
    <source>
        <dbReference type="ARBA" id="ARBA00022801"/>
    </source>
</evidence>
<dbReference type="PANTHER" id="PTHR46517:SF1">
    <property type="entry name" value="FRUCTOSE-2,6-BISPHOSPHATASE TIGAR"/>
    <property type="match status" value="1"/>
</dbReference>
<dbReference type="InterPro" id="IPR051695">
    <property type="entry name" value="Phosphoglycerate_Mutase"/>
</dbReference>
<sequence>MTRRLLLVRHPPVEDHYRGYCYGVSDIALGVTGFARAAELAIRLAAEPITLLFHSGLSRAAAVTDRITALTGQPAVADTRLCERDFGSWELRPWAAIYAESGNAMDGMLDDPTGWRPPGGETTYEMRDRVLAWYRALPDAGTIVAVAHGGPIAALRGTLTGVPVRGWLKLVPEPGSMISWEDNPS</sequence>
<dbReference type="SUPFAM" id="SSF53254">
    <property type="entry name" value="Phosphoglycerate mutase-like"/>
    <property type="match status" value="1"/>
</dbReference>
<dbReference type="OrthoDB" id="9781415at2"/>
<dbReference type="EMBL" id="NIDE01000006">
    <property type="protein sequence ID" value="OWK41271.1"/>
    <property type="molecule type" value="Genomic_DNA"/>
</dbReference>
<dbReference type="GO" id="GO:0045820">
    <property type="term" value="P:negative regulation of glycolytic process"/>
    <property type="evidence" value="ECO:0007669"/>
    <property type="project" value="TreeGrafter"/>
</dbReference>
<accession>A0A225DIJ9</accession>